<organism evidence="4 5">
    <name type="scientific">Ascobolus immersus RN42</name>
    <dbReference type="NCBI Taxonomy" id="1160509"/>
    <lineage>
        <taxon>Eukaryota</taxon>
        <taxon>Fungi</taxon>
        <taxon>Dikarya</taxon>
        <taxon>Ascomycota</taxon>
        <taxon>Pezizomycotina</taxon>
        <taxon>Pezizomycetes</taxon>
        <taxon>Pezizales</taxon>
        <taxon>Ascobolaceae</taxon>
        <taxon>Ascobolus</taxon>
    </lineage>
</organism>
<feature type="region of interest" description="Disordered" evidence="3">
    <location>
        <begin position="570"/>
        <end position="610"/>
    </location>
</feature>
<dbReference type="InterPro" id="IPR036770">
    <property type="entry name" value="Ankyrin_rpt-contain_sf"/>
</dbReference>
<dbReference type="PROSITE" id="PS50088">
    <property type="entry name" value="ANK_REPEAT"/>
    <property type="match status" value="1"/>
</dbReference>
<evidence type="ECO:0000313" key="4">
    <source>
        <dbReference type="EMBL" id="RPA74108.1"/>
    </source>
</evidence>
<feature type="repeat" description="ANK" evidence="2">
    <location>
        <begin position="650"/>
        <end position="682"/>
    </location>
</feature>
<keyword evidence="2" id="KW-0040">ANK repeat</keyword>
<dbReference type="GO" id="GO:0000981">
    <property type="term" value="F:DNA-binding transcription factor activity, RNA polymerase II-specific"/>
    <property type="evidence" value="ECO:0007669"/>
    <property type="project" value="InterPro"/>
</dbReference>
<proteinExistence type="predicted"/>
<evidence type="ECO:0000256" key="3">
    <source>
        <dbReference type="SAM" id="MobiDB-lite"/>
    </source>
</evidence>
<dbReference type="SUPFAM" id="SSF48403">
    <property type="entry name" value="Ankyrin repeat"/>
    <property type="match status" value="1"/>
</dbReference>
<dbReference type="Pfam" id="PF00023">
    <property type="entry name" value="Ank"/>
    <property type="match status" value="1"/>
</dbReference>
<name>A0A3N4HNN8_ASCIM</name>
<dbReference type="Gene3D" id="1.25.40.20">
    <property type="entry name" value="Ankyrin repeat-containing domain"/>
    <property type="match status" value="1"/>
</dbReference>
<keyword evidence="1" id="KW-0539">Nucleus</keyword>
<gene>
    <name evidence="4" type="ORF">BJ508DRAFT_380753</name>
</gene>
<keyword evidence="5" id="KW-1185">Reference proteome</keyword>
<dbReference type="InterPro" id="IPR002110">
    <property type="entry name" value="Ankyrin_rpt"/>
</dbReference>
<dbReference type="Proteomes" id="UP000275078">
    <property type="component" value="Unassembled WGS sequence"/>
</dbReference>
<protein>
    <submittedName>
        <fullName evidence="4">Uncharacterized protein</fullName>
    </submittedName>
</protein>
<evidence type="ECO:0000256" key="2">
    <source>
        <dbReference type="PROSITE-ProRule" id="PRU00023"/>
    </source>
</evidence>
<dbReference type="GO" id="GO:0008270">
    <property type="term" value="F:zinc ion binding"/>
    <property type="evidence" value="ECO:0007669"/>
    <property type="project" value="InterPro"/>
</dbReference>
<evidence type="ECO:0000313" key="5">
    <source>
        <dbReference type="Proteomes" id="UP000275078"/>
    </source>
</evidence>
<feature type="compositionally biased region" description="Polar residues" evidence="3">
    <location>
        <begin position="816"/>
        <end position="825"/>
    </location>
</feature>
<sequence length="885" mass="98510">MPPIASQPGNSWKQPILKCSYCRDDKKKCETVLECQKCKRCVAKGLECSALTAKAAGRNRRNILEGFRPNRNTLVVPRTNGLQPCSAVVSIPAFNQTTRHSAPNRFREPISDGLIENSAQNRLLSHQKAWCLRIESARREGFRSQHALQNRPIDAETDQEFFKLLYDKLEQARMIRSQEPEKAEVFCRQIMHGALLAVHRTRLGELYADAVLLLVDLLVADGRYEEAISECSRFMLEDDTSWGGITKDKWREVEKVHDTILATERMGFLGTGLSLEKFISEFSPTVLQTDGDGSLLPCIISYYPEASLSDSLVRLLTRGLELKRMDIIESCFSLVRATPSLSAKLRNRLLKCCTAGDLLKRDSISWNSTFGNEIQPCVRRFACETLVAMIEKRESLGEIVDFLGEESPITIALRNDMELRDVLEAILEFQRADILGELLKRDLGPNILRCELFSLHSSKVPKRDCVRDVLRQWRNALADSSIPQMTQELTGGGITILHVVCWTRAPRAIILRLLLEWISVFPRAYPFQVRGGTPLDWHRRLLLLALIPGCDTTLKTVLTYLRRFQVQTPQPTNSLSEGSMRPPSRPGLRSNPFADKTPSGHRPHGYERSERVGEGSNIDCVVPASLYTWACITGVCNRSGDSSHRICRRPAFLPLHLAAVMGNKEATFLLLQHGANPAFLDNNNRTALFHAIVNPKHLNPALIQFLAAPFIYVGFVEVGLSVSVILTARLSLLDKTLLASKLEHLRRSDLLPESLVDCYPCGKPSGLDCVPSSAETQITTRTDTNLVTPQAQTASPTSNVRRGLAVQAQERPGSAQLSGIQGTAVSQPDSSSLSSDQEQYFNFDAFFASALQLPMSPELSGLRWPSSDIYNIGLAHLEGAGLDSV</sequence>
<feature type="compositionally biased region" description="Low complexity" evidence="3">
    <location>
        <begin position="826"/>
        <end position="835"/>
    </location>
</feature>
<dbReference type="InterPro" id="IPR001138">
    <property type="entry name" value="Zn2Cys6_DnaBD"/>
</dbReference>
<evidence type="ECO:0000256" key="1">
    <source>
        <dbReference type="ARBA" id="ARBA00023242"/>
    </source>
</evidence>
<dbReference type="PROSITE" id="PS50297">
    <property type="entry name" value="ANK_REP_REGION"/>
    <property type="match status" value="1"/>
</dbReference>
<accession>A0A3N4HNN8</accession>
<dbReference type="CDD" id="cd00067">
    <property type="entry name" value="GAL4"/>
    <property type="match status" value="1"/>
</dbReference>
<feature type="region of interest" description="Disordered" evidence="3">
    <location>
        <begin position="816"/>
        <end position="835"/>
    </location>
</feature>
<reference evidence="4 5" key="1">
    <citation type="journal article" date="2018" name="Nat. Ecol. Evol.">
        <title>Pezizomycetes genomes reveal the molecular basis of ectomycorrhizal truffle lifestyle.</title>
        <authorList>
            <person name="Murat C."/>
            <person name="Payen T."/>
            <person name="Noel B."/>
            <person name="Kuo A."/>
            <person name="Morin E."/>
            <person name="Chen J."/>
            <person name="Kohler A."/>
            <person name="Krizsan K."/>
            <person name="Balestrini R."/>
            <person name="Da Silva C."/>
            <person name="Montanini B."/>
            <person name="Hainaut M."/>
            <person name="Levati E."/>
            <person name="Barry K.W."/>
            <person name="Belfiori B."/>
            <person name="Cichocki N."/>
            <person name="Clum A."/>
            <person name="Dockter R.B."/>
            <person name="Fauchery L."/>
            <person name="Guy J."/>
            <person name="Iotti M."/>
            <person name="Le Tacon F."/>
            <person name="Lindquist E.A."/>
            <person name="Lipzen A."/>
            <person name="Malagnac F."/>
            <person name="Mello A."/>
            <person name="Molinier V."/>
            <person name="Miyauchi S."/>
            <person name="Poulain J."/>
            <person name="Riccioni C."/>
            <person name="Rubini A."/>
            <person name="Sitrit Y."/>
            <person name="Splivallo R."/>
            <person name="Traeger S."/>
            <person name="Wang M."/>
            <person name="Zifcakova L."/>
            <person name="Wipf D."/>
            <person name="Zambonelli A."/>
            <person name="Paolocci F."/>
            <person name="Nowrousian M."/>
            <person name="Ottonello S."/>
            <person name="Baldrian P."/>
            <person name="Spatafora J.W."/>
            <person name="Henrissat B."/>
            <person name="Nagy L.G."/>
            <person name="Aury J.M."/>
            <person name="Wincker P."/>
            <person name="Grigoriev I.V."/>
            <person name="Bonfante P."/>
            <person name="Martin F.M."/>
        </authorList>
    </citation>
    <scope>NUCLEOTIDE SEQUENCE [LARGE SCALE GENOMIC DNA]</scope>
    <source>
        <strain evidence="4 5">RN42</strain>
    </source>
</reference>
<dbReference type="AlphaFoldDB" id="A0A3N4HNN8"/>
<dbReference type="EMBL" id="ML119800">
    <property type="protein sequence ID" value="RPA74108.1"/>
    <property type="molecule type" value="Genomic_DNA"/>
</dbReference>
<dbReference type="OrthoDB" id="539213at2759"/>